<proteinExistence type="predicted"/>
<sequence length="150" mass="16977">MARDGKMIELQVRPYDRRKQQQHTYAAAEIQANSHRNEGRDAVECEAIMQQLAGVDYWHPIDRCLVTIDSVAKLNWSAERDVVGLIQITKSNHHTIDSVALAKYASLFPGCARYIALVPDKETCDRFRLTPADPPTQVPLDVAYIATWNL</sequence>
<evidence type="ECO:0000313" key="2">
    <source>
        <dbReference type="EMBL" id="KAF4036873.1"/>
    </source>
</evidence>
<evidence type="ECO:0008006" key="5">
    <source>
        <dbReference type="Google" id="ProtNLM"/>
    </source>
</evidence>
<evidence type="ECO:0000313" key="3">
    <source>
        <dbReference type="EMBL" id="KAF4133304.1"/>
    </source>
</evidence>
<dbReference type="EMBL" id="WSZM01000528">
    <property type="protein sequence ID" value="KAF4031916.1"/>
    <property type="molecule type" value="Genomic_DNA"/>
</dbReference>
<gene>
    <name evidence="2" type="ORF">GN244_ATG11046</name>
    <name evidence="1" type="ORF">GN244_ATG16228</name>
    <name evidence="3" type="ORF">GN958_ATG17490</name>
</gene>
<dbReference type="Proteomes" id="UP000602510">
    <property type="component" value="Unassembled WGS sequence"/>
</dbReference>
<dbReference type="Proteomes" id="UP000704712">
    <property type="component" value="Unassembled WGS sequence"/>
</dbReference>
<dbReference type="EMBL" id="WSZM01000258">
    <property type="protein sequence ID" value="KAF4036873.1"/>
    <property type="molecule type" value="Genomic_DNA"/>
</dbReference>
<comment type="caution">
    <text evidence="2">The sequence shown here is derived from an EMBL/GenBank/DDBJ whole genome shotgun (WGS) entry which is preliminary data.</text>
</comment>
<protein>
    <recommendedName>
        <fullName evidence="5">Crinkler (CRN) family protein</fullName>
    </recommendedName>
</protein>
<evidence type="ECO:0000313" key="1">
    <source>
        <dbReference type="EMBL" id="KAF4031916.1"/>
    </source>
</evidence>
<accession>A0A833WC07</accession>
<organism evidence="2 4">
    <name type="scientific">Phytophthora infestans</name>
    <name type="common">Potato late blight agent</name>
    <name type="synonym">Botrytis infestans</name>
    <dbReference type="NCBI Taxonomy" id="4787"/>
    <lineage>
        <taxon>Eukaryota</taxon>
        <taxon>Sar</taxon>
        <taxon>Stramenopiles</taxon>
        <taxon>Oomycota</taxon>
        <taxon>Peronosporomycetes</taxon>
        <taxon>Peronosporales</taxon>
        <taxon>Peronosporaceae</taxon>
        <taxon>Phytophthora</taxon>
    </lineage>
</organism>
<name>A0A833WC07_PHYIN</name>
<dbReference type="EMBL" id="JAACNO010002414">
    <property type="protein sequence ID" value="KAF4133304.1"/>
    <property type="molecule type" value="Genomic_DNA"/>
</dbReference>
<evidence type="ECO:0000313" key="4">
    <source>
        <dbReference type="Proteomes" id="UP000602510"/>
    </source>
</evidence>
<keyword evidence="4" id="KW-1185">Reference proteome</keyword>
<dbReference type="AlphaFoldDB" id="A0A833WC07"/>
<reference evidence="2" key="1">
    <citation type="submission" date="2020-04" db="EMBL/GenBank/DDBJ databases">
        <title>Hybrid Assembly of Korean Phytophthora infestans isolates.</title>
        <authorList>
            <person name="Prokchorchik M."/>
            <person name="Lee Y."/>
            <person name="Seo J."/>
            <person name="Cho J.-H."/>
            <person name="Park Y.-E."/>
            <person name="Jang D.-C."/>
            <person name="Im J.-S."/>
            <person name="Choi J.-G."/>
            <person name="Park H.-J."/>
            <person name="Lee G.-B."/>
            <person name="Lee Y.-G."/>
            <person name="Hong S.-Y."/>
            <person name="Cho K."/>
            <person name="Sohn K.H."/>
        </authorList>
    </citation>
    <scope>NUCLEOTIDE SEQUENCE</scope>
    <source>
        <strain evidence="2">KR_1_A1</strain>
        <strain evidence="3">KR_2_A2</strain>
    </source>
</reference>